<evidence type="ECO:0000256" key="9">
    <source>
        <dbReference type="ARBA" id="ARBA00022840"/>
    </source>
</evidence>
<comment type="subcellular location">
    <subcellularLocation>
        <location evidence="1">Membrane</location>
        <topology evidence="1">Single-pass membrane protein</topology>
    </subcellularLocation>
</comment>
<dbReference type="Gene3D" id="3.30.200.20">
    <property type="entry name" value="Phosphorylase Kinase, domain 1"/>
    <property type="match status" value="1"/>
</dbReference>
<dbReference type="AlphaFoldDB" id="A0A6N2L0Q7"/>
<dbReference type="Gene3D" id="1.10.510.10">
    <property type="entry name" value="Transferase(Phosphotransferase) domain 1"/>
    <property type="match status" value="1"/>
</dbReference>
<dbReference type="PROSITE" id="PS00108">
    <property type="entry name" value="PROTEIN_KINASE_ST"/>
    <property type="match status" value="1"/>
</dbReference>
<keyword evidence="2" id="KW-0723">Serine/threonine-protein kinase</keyword>
<feature type="domain" description="Protein kinase" evidence="19">
    <location>
        <begin position="341"/>
        <end position="653"/>
    </location>
</feature>
<evidence type="ECO:0000256" key="3">
    <source>
        <dbReference type="ARBA" id="ARBA00022679"/>
    </source>
</evidence>
<evidence type="ECO:0000256" key="12">
    <source>
        <dbReference type="ARBA" id="ARBA00023170"/>
    </source>
</evidence>
<evidence type="ECO:0000256" key="10">
    <source>
        <dbReference type="ARBA" id="ARBA00022989"/>
    </source>
</evidence>
<dbReference type="PROSITE" id="PS51473">
    <property type="entry name" value="GNK2"/>
    <property type="match status" value="2"/>
</dbReference>
<keyword evidence="11 17" id="KW-0472">Membrane</keyword>
<dbReference type="SMART" id="SM00220">
    <property type="entry name" value="S_TKc"/>
    <property type="match status" value="1"/>
</dbReference>
<evidence type="ECO:0000256" key="4">
    <source>
        <dbReference type="ARBA" id="ARBA00022692"/>
    </source>
</evidence>
<dbReference type="CDD" id="cd14066">
    <property type="entry name" value="STKc_IRAK"/>
    <property type="match status" value="1"/>
</dbReference>
<evidence type="ECO:0000259" key="19">
    <source>
        <dbReference type="PROSITE" id="PS50011"/>
    </source>
</evidence>
<keyword evidence="5 18" id="KW-0732">Signal</keyword>
<dbReference type="Gene3D" id="3.30.430.20">
    <property type="entry name" value="Gnk2 domain, C-X8-C-X2-C motif"/>
    <property type="match status" value="2"/>
</dbReference>
<accession>A0A6N2L0Q7</accession>
<proteinExistence type="predicted"/>
<dbReference type="Pfam" id="PF01657">
    <property type="entry name" value="Stress-antifung"/>
    <property type="match status" value="2"/>
</dbReference>
<evidence type="ECO:0008006" key="22">
    <source>
        <dbReference type="Google" id="ProtNLM"/>
    </source>
</evidence>
<comment type="catalytic activity">
    <reaction evidence="14">
        <text>L-seryl-[protein] + ATP = O-phospho-L-seryl-[protein] + ADP + H(+)</text>
        <dbReference type="Rhea" id="RHEA:17989"/>
        <dbReference type="Rhea" id="RHEA-COMP:9863"/>
        <dbReference type="Rhea" id="RHEA-COMP:11604"/>
        <dbReference type="ChEBI" id="CHEBI:15378"/>
        <dbReference type="ChEBI" id="CHEBI:29999"/>
        <dbReference type="ChEBI" id="CHEBI:30616"/>
        <dbReference type="ChEBI" id="CHEBI:83421"/>
        <dbReference type="ChEBI" id="CHEBI:456216"/>
    </reaction>
</comment>
<evidence type="ECO:0000256" key="11">
    <source>
        <dbReference type="ARBA" id="ARBA00023136"/>
    </source>
</evidence>
<comment type="catalytic activity">
    <reaction evidence="15">
        <text>L-threonyl-[protein] + ATP = O-phospho-L-threonyl-[protein] + ADP + H(+)</text>
        <dbReference type="Rhea" id="RHEA:46608"/>
        <dbReference type="Rhea" id="RHEA-COMP:11060"/>
        <dbReference type="Rhea" id="RHEA-COMP:11605"/>
        <dbReference type="ChEBI" id="CHEBI:15378"/>
        <dbReference type="ChEBI" id="CHEBI:30013"/>
        <dbReference type="ChEBI" id="CHEBI:30616"/>
        <dbReference type="ChEBI" id="CHEBI:61977"/>
        <dbReference type="ChEBI" id="CHEBI:456216"/>
    </reaction>
</comment>
<keyword evidence="10 17" id="KW-1133">Transmembrane helix</keyword>
<feature type="binding site" evidence="16">
    <location>
        <position position="369"/>
    </location>
    <ligand>
        <name>ATP</name>
        <dbReference type="ChEBI" id="CHEBI:30616"/>
    </ligand>
</feature>
<dbReference type="GO" id="GO:0005524">
    <property type="term" value="F:ATP binding"/>
    <property type="evidence" value="ECO:0007669"/>
    <property type="project" value="UniProtKB-UniRule"/>
</dbReference>
<evidence type="ECO:0000259" key="20">
    <source>
        <dbReference type="PROSITE" id="PS51473"/>
    </source>
</evidence>
<evidence type="ECO:0000313" key="21">
    <source>
        <dbReference type="EMBL" id="VFU33884.1"/>
    </source>
</evidence>
<evidence type="ECO:0000256" key="17">
    <source>
        <dbReference type="SAM" id="Phobius"/>
    </source>
</evidence>
<dbReference type="InterPro" id="IPR017441">
    <property type="entry name" value="Protein_kinase_ATP_BS"/>
</dbReference>
<reference evidence="21" key="1">
    <citation type="submission" date="2019-03" db="EMBL/GenBank/DDBJ databases">
        <authorList>
            <person name="Mank J."/>
            <person name="Almeida P."/>
        </authorList>
    </citation>
    <scope>NUCLEOTIDE SEQUENCE</scope>
    <source>
        <strain evidence="21">78183</strain>
    </source>
</reference>
<feature type="domain" description="Gnk2-homologous" evidence="20">
    <location>
        <begin position="20"/>
        <end position="126"/>
    </location>
</feature>
<evidence type="ECO:0000256" key="15">
    <source>
        <dbReference type="ARBA" id="ARBA00047951"/>
    </source>
</evidence>
<keyword evidence="3" id="KW-0808">Transferase</keyword>
<feature type="signal peptide" evidence="18">
    <location>
        <begin position="1"/>
        <end position="23"/>
    </location>
</feature>
<dbReference type="CDD" id="cd23509">
    <property type="entry name" value="Gnk2-like"/>
    <property type="match status" value="2"/>
</dbReference>
<dbReference type="PANTHER" id="PTHR27002">
    <property type="entry name" value="RECEPTOR-LIKE SERINE/THREONINE-PROTEIN KINASE SD1-8"/>
    <property type="match status" value="1"/>
</dbReference>
<dbReference type="FunFam" id="3.30.430.20:FF:000007">
    <property type="entry name" value="Cysteine-rich receptor-like protein kinase 11"/>
    <property type="match status" value="1"/>
</dbReference>
<dbReference type="PANTHER" id="PTHR27002:SF1050">
    <property type="entry name" value="CYSTEINE-RICH RECEPTOR-LIKE PROTEIN KINASE 5"/>
    <property type="match status" value="1"/>
</dbReference>
<dbReference type="InterPro" id="IPR001245">
    <property type="entry name" value="Ser-Thr/Tyr_kinase_cat_dom"/>
</dbReference>
<dbReference type="GO" id="GO:0006979">
    <property type="term" value="P:response to oxidative stress"/>
    <property type="evidence" value="ECO:0007669"/>
    <property type="project" value="UniProtKB-ARBA"/>
</dbReference>
<evidence type="ECO:0000256" key="7">
    <source>
        <dbReference type="ARBA" id="ARBA00022741"/>
    </source>
</evidence>
<dbReference type="FunFam" id="3.30.200.20:FF:000142">
    <property type="entry name" value="Cysteine-rich receptor-like protein kinase 10"/>
    <property type="match status" value="1"/>
</dbReference>
<evidence type="ECO:0000256" key="5">
    <source>
        <dbReference type="ARBA" id="ARBA00022729"/>
    </source>
</evidence>
<dbReference type="EMBL" id="CAADRP010000968">
    <property type="protein sequence ID" value="VFU33884.1"/>
    <property type="molecule type" value="Genomic_DNA"/>
</dbReference>
<evidence type="ECO:0000256" key="6">
    <source>
        <dbReference type="ARBA" id="ARBA00022737"/>
    </source>
</evidence>
<name>A0A6N2L0Q7_SALVM</name>
<dbReference type="InterPro" id="IPR038408">
    <property type="entry name" value="GNK2_sf"/>
</dbReference>
<organism evidence="21">
    <name type="scientific">Salix viminalis</name>
    <name type="common">Common osier</name>
    <name type="synonym">Basket willow</name>
    <dbReference type="NCBI Taxonomy" id="40686"/>
    <lineage>
        <taxon>Eukaryota</taxon>
        <taxon>Viridiplantae</taxon>
        <taxon>Streptophyta</taxon>
        <taxon>Embryophyta</taxon>
        <taxon>Tracheophyta</taxon>
        <taxon>Spermatophyta</taxon>
        <taxon>Magnoliopsida</taxon>
        <taxon>eudicotyledons</taxon>
        <taxon>Gunneridae</taxon>
        <taxon>Pentapetalae</taxon>
        <taxon>rosids</taxon>
        <taxon>fabids</taxon>
        <taxon>Malpighiales</taxon>
        <taxon>Salicaceae</taxon>
        <taxon>Saliceae</taxon>
        <taxon>Salix</taxon>
    </lineage>
</organism>
<keyword evidence="8" id="KW-0418">Kinase</keyword>
<keyword evidence="12" id="KW-0675">Receptor</keyword>
<keyword evidence="6" id="KW-0677">Repeat</keyword>
<keyword evidence="7 16" id="KW-0547">Nucleotide-binding</keyword>
<dbReference type="FunFam" id="1.10.510.10:FF:000129">
    <property type="entry name" value="cysteine-rich receptor-like protein kinase 10"/>
    <property type="match status" value="1"/>
</dbReference>
<evidence type="ECO:0000256" key="8">
    <source>
        <dbReference type="ARBA" id="ARBA00022777"/>
    </source>
</evidence>
<dbReference type="GO" id="GO:0004674">
    <property type="term" value="F:protein serine/threonine kinase activity"/>
    <property type="evidence" value="ECO:0007669"/>
    <property type="project" value="UniProtKB-KW"/>
</dbReference>
<dbReference type="PROSITE" id="PS00107">
    <property type="entry name" value="PROTEIN_KINASE_ATP"/>
    <property type="match status" value="1"/>
</dbReference>
<dbReference type="GO" id="GO:0005886">
    <property type="term" value="C:plasma membrane"/>
    <property type="evidence" value="ECO:0007669"/>
    <property type="project" value="TreeGrafter"/>
</dbReference>
<dbReference type="InterPro" id="IPR008271">
    <property type="entry name" value="Ser/Thr_kinase_AS"/>
</dbReference>
<feature type="chain" id="PRO_5027073045" description="Cysteine-rich receptor-like protein kinase" evidence="18">
    <location>
        <begin position="24"/>
        <end position="705"/>
    </location>
</feature>
<evidence type="ECO:0000256" key="16">
    <source>
        <dbReference type="PROSITE-ProRule" id="PRU10141"/>
    </source>
</evidence>
<sequence length="705" mass="77511">MGTIISVSLLFHILIVSISLISAEKCYDTGNFRANSTYANNRDLLLSSLASNVTANGGFYNTTIGQYNDTVYALVLCISDPSAEDCASCVNSAIQELIVACPSQKEAISWGGDPVPCIVRYANRPILGTMELSPTDSGYNIGHIKSNLTDFDHIWTSLMTETVARASMNSSRLKMAAGVVNLTSSEKIYVLMQCTPDISQSDCSYCLRNTVTEFRRCCFGSQGGYVQKPNCFLRWDLYPFYQVFSESPGPPPDFITSSPSPTNTTSTINEGKGGVSTVLIIAIVIPVAVSLVLCYLGFGFLSSRAKSNKYSAQENDVANEITNVESLQFDLSSIEDATNHFSSDNKLGEGGFGAVYKGTLPNEQAIAVKRLSKGSGQGAAEFKNEVILVAKLQHRNLVRLLGFCLEGEEKILVYEYVPNKSLDYFLFGMDFLIKHSSNYPLIQGIRDACSFISSCESGILAFTRKTRLLDWSKRYRIIGGIARGILYLHEDSRLRVIHRDLKASNILLDGDMNAKVSDFGMARIFGVDQTQGSTNRIVGTYGYMSPEYAMHGQFSVKSDVYSFGVLILEIISGKKNSSFYQTGGSADLASYVSEVWRHWRDGTPLEVMDPTLTDTYSRSEIIRCIHIGLLCVQEDPASRPTMAAVVLMLNSYSITLALPQEPAFFLHSRTDQGSIPSNEFFADQSKSNSVPYSVDDGSITEVYPR</sequence>
<dbReference type="FunFam" id="3.30.430.20:FF:000003">
    <property type="entry name" value="Cysteine-rich RLK (RECEPTOR-like protein kinase) 10"/>
    <property type="match status" value="1"/>
</dbReference>
<dbReference type="Pfam" id="PF07714">
    <property type="entry name" value="PK_Tyr_Ser-Thr"/>
    <property type="match status" value="1"/>
</dbReference>
<keyword evidence="9 16" id="KW-0067">ATP-binding</keyword>
<evidence type="ECO:0000256" key="13">
    <source>
        <dbReference type="ARBA" id="ARBA00023180"/>
    </source>
</evidence>
<evidence type="ECO:0000256" key="14">
    <source>
        <dbReference type="ARBA" id="ARBA00047558"/>
    </source>
</evidence>
<dbReference type="InterPro" id="IPR002902">
    <property type="entry name" value="GNK2"/>
</dbReference>
<dbReference type="SUPFAM" id="SSF56112">
    <property type="entry name" value="Protein kinase-like (PK-like)"/>
    <property type="match status" value="1"/>
</dbReference>
<dbReference type="InterPro" id="IPR011009">
    <property type="entry name" value="Kinase-like_dom_sf"/>
</dbReference>
<gene>
    <name evidence="21" type="ORF">SVIM_LOCUS159245</name>
</gene>
<keyword evidence="13" id="KW-0325">Glycoprotein</keyword>
<evidence type="ECO:0000256" key="2">
    <source>
        <dbReference type="ARBA" id="ARBA00022527"/>
    </source>
</evidence>
<dbReference type="PROSITE" id="PS50011">
    <property type="entry name" value="PROTEIN_KINASE_DOM"/>
    <property type="match status" value="1"/>
</dbReference>
<protein>
    <recommendedName>
        <fullName evidence="22">Cysteine-rich receptor-like protein kinase</fullName>
    </recommendedName>
</protein>
<feature type="domain" description="Gnk2-homologous" evidence="20">
    <location>
        <begin position="132"/>
        <end position="240"/>
    </location>
</feature>
<dbReference type="GO" id="GO:0042742">
    <property type="term" value="P:defense response to bacterium"/>
    <property type="evidence" value="ECO:0007669"/>
    <property type="project" value="TreeGrafter"/>
</dbReference>
<evidence type="ECO:0000256" key="18">
    <source>
        <dbReference type="SAM" id="SignalP"/>
    </source>
</evidence>
<feature type="transmembrane region" description="Helical" evidence="17">
    <location>
        <begin position="278"/>
        <end position="301"/>
    </location>
</feature>
<evidence type="ECO:0000256" key="1">
    <source>
        <dbReference type="ARBA" id="ARBA00004167"/>
    </source>
</evidence>
<keyword evidence="4 17" id="KW-0812">Transmembrane</keyword>
<dbReference type="InterPro" id="IPR000719">
    <property type="entry name" value="Prot_kinase_dom"/>
</dbReference>